<feature type="compositionally biased region" description="Basic and acidic residues" evidence="2">
    <location>
        <begin position="937"/>
        <end position="954"/>
    </location>
</feature>
<keyword evidence="5" id="KW-1185">Reference proteome</keyword>
<feature type="region of interest" description="Disordered" evidence="2">
    <location>
        <begin position="407"/>
        <end position="1009"/>
    </location>
</feature>
<feature type="compositionally biased region" description="Acidic residues" evidence="2">
    <location>
        <begin position="203"/>
        <end position="223"/>
    </location>
</feature>
<feature type="compositionally biased region" description="Basic and acidic residues" evidence="2">
    <location>
        <begin position="91"/>
        <end position="100"/>
    </location>
</feature>
<dbReference type="EMBL" id="JAUJFL010000004">
    <property type="protein sequence ID" value="KAK2604490.1"/>
    <property type="molecule type" value="Genomic_DNA"/>
</dbReference>
<dbReference type="CDD" id="cd16620">
    <property type="entry name" value="vRING-HC-C4C4_RBBP6"/>
    <property type="match status" value="1"/>
</dbReference>
<feature type="compositionally biased region" description="Basic and acidic residues" evidence="2">
    <location>
        <begin position="446"/>
        <end position="459"/>
    </location>
</feature>
<feature type="domain" description="RING-type" evidence="3">
    <location>
        <begin position="30"/>
        <end position="66"/>
    </location>
</feature>
<feature type="compositionally biased region" description="Basic and acidic residues" evidence="2">
    <location>
        <begin position="791"/>
        <end position="835"/>
    </location>
</feature>
<organism evidence="4 5">
    <name type="scientific">Phomopsis amygdali</name>
    <name type="common">Fusicoccum amygdali</name>
    <dbReference type="NCBI Taxonomy" id="1214568"/>
    <lineage>
        <taxon>Eukaryota</taxon>
        <taxon>Fungi</taxon>
        <taxon>Dikarya</taxon>
        <taxon>Ascomycota</taxon>
        <taxon>Pezizomycotina</taxon>
        <taxon>Sordariomycetes</taxon>
        <taxon>Sordariomycetidae</taxon>
        <taxon>Diaporthales</taxon>
        <taxon>Diaporthaceae</taxon>
        <taxon>Diaporthe</taxon>
    </lineage>
</organism>
<feature type="compositionally biased region" description="Basic and acidic residues" evidence="2">
    <location>
        <begin position="624"/>
        <end position="677"/>
    </location>
</feature>
<gene>
    <name evidence="4" type="ORF">N8I77_007415</name>
</gene>
<proteinExistence type="predicted"/>
<keyword evidence="1" id="KW-0863">Zinc-finger</keyword>
<evidence type="ECO:0000259" key="3">
    <source>
        <dbReference type="PROSITE" id="PS50089"/>
    </source>
</evidence>
<dbReference type="AlphaFoldDB" id="A0AAD9SC05"/>
<protein>
    <recommendedName>
        <fullName evidence="3">RING-type domain-containing protein</fullName>
    </recommendedName>
</protein>
<dbReference type="Proteomes" id="UP001265746">
    <property type="component" value="Unassembled WGS sequence"/>
</dbReference>
<feature type="compositionally biased region" description="Low complexity" evidence="2">
    <location>
        <begin position="923"/>
        <end position="933"/>
    </location>
</feature>
<feature type="compositionally biased region" description="Low complexity" evidence="2">
    <location>
        <begin position="228"/>
        <end position="237"/>
    </location>
</feature>
<name>A0AAD9SC05_PHOAM</name>
<comment type="caution">
    <text evidence="4">The sequence shown here is derived from an EMBL/GenBank/DDBJ whole genome shotgun (WGS) entry which is preliminary data.</text>
</comment>
<evidence type="ECO:0000256" key="2">
    <source>
        <dbReference type="SAM" id="MobiDB-lite"/>
    </source>
</evidence>
<feature type="compositionally biased region" description="Basic and acidic residues" evidence="2">
    <location>
        <begin position="908"/>
        <end position="922"/>
    </location>
</feature>
<dbReference type="InterPro" id="IPR001841">
    <property type="entry name" value="Znf_RING"/>
</dbReference>
<feature type="compositionally biased region" description="Low complexity" evidence="2">
    <location>
        <begin position="146"/>
        <end position="155"/>
    </location>
</feature>
<feature type="compositionally biased region" description="Polar residues" evidence="2">
    <location>
        <begin position="498"/>
        <end position="507"/>
    </location>
</feature>
<dbReference type="PROSITE" id="PS50089">
    <property type="entry name" value="ZF_RING_2"/>
    <property type="match status" value="1"/>
</dbReference>
<reference evidence="4" key="1">
    <citation type="submission" date="2023-06" db="EMBL/GenBank/DDBJ databases">
        <authorList>
            <person name="Noh H."/>
        </authorList>
    </citation>
    <scope>NUCLEOTIDE SEQUENCE</scope>
    <source>
        <strain evidence="4">DUCC20226</strain>
    </source>
</reference>
<dbReference type="SUPFAM" id="SSF57850">
    <property type="entry name" value="RING/U-box"/>
    <property type="match status" value="1"/>
</dbReference>
<feature type="compositionally biased region" description="Basic and acidic residues" evidence="2">
    <location>
        <begin position="686"/>
        <end position="699"/>
    </location>
</feature>
<keyword evidence="1" id="KW-0479">Metal-binding</keyword>
<feature type="compositionally biased region" description="Basic and acidic residues" evidence="2">
    <location>
        <begin position="994"/>
        <end position="1009"/>
    </location>
</feature>
<feature type="compositionally biased region" description="Polar residues" evidence="2">
    <location>
        <begin position="593"/>
        <end position="606"/>
    </location>
</feature>
<dbReference type="Gene3D" id="3.30.40.10">
    <property type="entry name" value="Zinc/RING finger domain, C3HC4 (zinc finger)"/>
    <property type="match status" value="1"/>
</dbReference>
<feature type="compositionally biased region" description="Pro residues" evidence="2">
    <location>
        <begin position="546"/>
        <end position="555"/>
    </location>
</feature>
<feature type="compositionally biased region" description="Low complexity" evidence="2">
    <location>
        <begin position="887"/>
        <end position="900"/>
    </location>
</feature>
<evidence type="ECO:0000313" key="4">
    <source>
        <dbReference type="EMBL" id="KAK2604490.1"/>
    </source>
</evidence>
<keyword evidence="1" id="KW-0862">Zinc</keyword>
<feature type="compositionally biased region" description="Polar residues" evidence="2">
    <location>
        <begin position="128"/>
        <end position="142"/>
    </location>
</feature>
<evidence type="ECO:0000256" key="1">
    <source>
        <dbReference type="PROSITE-ProRule" id="PRU00175"/>
    </source>
</evidence>
<feature type="region of interest" description="Disordered" evidence="2">
    <location>
        <begin position="179"/>
        <end position="243"/>
    </location>
</feature>
<sequence length="1009" mass="111494">MAAAYVTVTPALAELISSLPQDEVPIKLRCAICSKLAVNAFRTPCCEQMICENCKLALRSTCPVCEHTPMSADDCKPNKALRMTTKAFLKTAEKKRDSSQAKESTPMTPVDPKPVPTPTVSDDKPSVEDSSADVTTAPVTHETQQEGEQQAQADGPVTEQNAALEATGTNADHVSTAEIENEPSGEQVLGEAENPEDNKTEEQNESNEDQGDAEAAPEDADGDENNKDNNQQNFPNGLGFGGGMNGSFPNMNFGGDFNQMQMMMAMQNGMAPNFGGFPMMGMPGMGMDPSMMNMYQMSNGFGPGMDMSMMNGSMGGFNGSMGADGNWNGPQTWNNGQNNYNHPSASGMGNGDYGDFNSGYQTGYNQGNFGPHNQFNAYRGRGFYRGGRGFRGRGNFNNFGRGGFGYGQQGNYQGQNYMNQQDGSNMMDKDPNGPQPLPNVSSGEGEGDKSVDEFGRTIRPEANQDDVQDADKTGSVNENGDGNAKSEAPGAGPDNAAGSGQTYNADQAASGGSAGGNFVPADLSIRPGSGPPFGVNHPRGGSFGVMPPPAAPVPDVPLNAPKGPKAMRQGLPNTSLLNLRARGYQIPGDETFNRVQSPSTPANGTGTPVDDEREHHRSRSSSPRKGDSEHQRERSTSRSKASRDQERDRSRHRDRHGKDRDRSESAAPERSRSGERRDRKRKSRRDHSASDGERDYDRERRHRHRSSKRHLDEDEERKSRSSRDEKYGDRSRSASPTGSRKASHRSSRKERDSEKRRDRDRDREKDRDRERDFTDDDRDHKRRSNHRSSHRDRDRERDRDHDRSDRSDRDRDREKDKDRERRRDRDRERDKEREKRHSKRSTAEPPTPTEPAEDVKPFNPPTGPRGSISKNFSIFNAPKGFEIRGASTKNSSSTSSSTTKQPPSGPAADRDRDRDKGRDSRRSSSASTSKPSGLDPHAAERERRNRERLLKETQRLAQFTGLKRRSAEDAGGGSDSKRSRLRRGGQVVDEDDEARLKKSEAEREESRWG</sequence>
<feature type="compositionally biased region" description="Basic and acidic residues" evidence="2">
    <location>
        <begin position="749"/>
        <end position="772"/>
    </location>
</feature>
<evidence type="ECO:0000313" key="5">
    <source>
        <dbReference type="Proteomes" id="UP001265746"/>
    </source>
</evidence>
<feature type="region of interest" description="Disordered" evidence="2">
    <location>
        <begin position="90"/>
        <end position="159"/>
    </location>
</feature>
<feature type="compositionally biased region" description="Basic and acidic residues" evidence="2">
    <location>
        <begin position="709"/>
        <end position="732"/>
    </location>
</feature>
<dbReference type="GO" id="GO:0008270">
    <property type="term" value="F:zinc ion binding"/>
    <property type="evidence" value="ECO:0007669"/>
    <property type="project" value="UniProtKB-KW"/>
</dbReference>
<accession>A0AAD9SC05</accession>
<feature type="compositionally biased region" description="Basic residues" evidence="2">
    <location>
        <begin position="780"/>
        <end position="790"/>
    </location>
</feature>
<dbReference type="InterPro" id="IPR013083">
    <property type="entry name" value="Znf_RING/FYVE/PHD"/>
</dbReference>